<dbReference type="Proteomes" id="UP000663853">
    <property type="component" value="Unassembled WGS sequence"/>
</dbReference>
<gene>
    <name evidence="3" type="ORF">RDB_LOCUS104892</name>
</gene>
<dbReference type="SUPFAM" id="SSF54695">
    <property type="entry name" value="POZ domain"/>
    <property type="match status" value="1"/>
</dbReference>
<dbReference type="Gene3D" id="3.30.710.10">
    <property type="entry name" value="Potassium Channel Kv1.1, Chain A"/>
    <property type="match status" value="1"/>
</dbReference>
<evidence type="ECO:0000259" key="2">
    <source>
        <dbReference type="PROSITE" id="PS50097"/>
    </source>
</evidence>
<accession>A0A8H3HBF5</accession>
<sequence>MPPTPPPLVPSSSAALSAALATATETWKNELKNLFEQAEVQYADVVWDIRDQDDLCTNEIWGHKVPHPGALLESPGFYSTQNSLSTPSLSLPLVSSCSQSRSPSPFGASQSSHTPDPSGDNGTLLRVPLMLSPDQFRRQIEYLYAGEVGIVRELWLNVGSTAGSGSAAEMRRRNELRKDLLYMWKNPLYRDVRITVTGGSGSNNREVETADFSSHRFILVSRVPYFRYLLSSAIAPVNQNICSSNPLSLKLPTPPFTPKSLHFIFGFIYTGTLVFSTRPWGLETAFDIVRGAKYLELDTLGNEARARIIAETMHGLFHAYLPFEEYDRLIEGKWGIGGCKCKQCQQHAPRVLMFALELRDDVLERGAQRALVSMYGEGWTTSEFLALPSRWNSAKTQIVGKRSVAHYGTGYARGASVAP</sequence>
<dbReference type="InterPro" id="IPR000210">
    <property type="entry name" value="BTB/POZ_dom"/>
</dbReference>
<dbReference type="AlphaFoldDB" id="A0A8H3HBF5"/>
<dbReference type="InterPro" id="IPR011333">
    <property type="entry name" value="SKP1/BTB/POZ_sf"/>
</dbReference>
<dbReference type="Pfam" id="PF00651">
    <property type="entry name" value="BTB"/>
    <property type="match status" value="1"/>
</dbReference>
<feature type="domain" description="BTB" evidence="2">
    <location>
        <begin position="190"/>
        <end position="277"/>
    </location>
</feature>
<feature type="region of interest" description="Disordered" evidence="1">
    <location>
        <begin position="100"/>
        <end position="124"/>
    </location>
</feature>
<comment type="caution">
    <text evidence="3">The sequence shown here is derived from an EMBL/GenBank/DDBJ whole genome shotgun (WGS) entry which is preliminary data.</text>
</comment>
<evidence type="ECO:0000313" key="3">
    <source>
        <dbReference type="EMBL" id="CAE6494423.1"/>
    </source>
</evidence>
<dbReference type="PROSITE" id="PS50097">
    <property type="entry name" value="BTB"/>
    <property type="match status" value="1"/>
</dbReference>
<reference evidence="3" key="1">
    <citation type="submission" date="2021-01" db="EMBL/GenBank/DDBJ databases">
        <authorList>
            <person name="Kaushik A."/>
        </authorList>
    </citation>
    <scope>NUCLEOTIDE SEQUENCE</scope>
    <source>
        <strain evidence="3">AG6-10EEA</strain>
    </source>
</reference>
<name>A0A8H3HBF5_9AGAM</name>
<evidence type="ECO:0000256" key="1">
    <source>
        <dbReference type="SAM" id="MobiDB-lite"/>
    </source>
</evidence>
<dbReference type="PANTHER" id="PTHR22427:SF7">
    <property type="entry name" value="GH15728P"/>
    <property type="match status" value="1"/>
</dbReference>
<dbReference type="PANTHER" id="PTHR22427">
    <property type="entry name" value="GH15728P"/>
    <property type="match status" value="1"/>
</dbReference>
<protein>
    <recommendedName>
        <fullName evidence="2">BTB domain-containing protein</fullName>
    </recommendedName>
</protein>
<dbReference type="EMBL" id="CAJMXA010003380">
    <property type="protein sequence ID" value="CAE6494423.1"/>
    <property type="molecule type" value="Genomic_DNA"/>
</dbReference>
<proteinExistence type="predicted"/>
<evidence type="ECO:0000313" key="4">
    <source>
        <dbReference type="Proteomes" id="UP000663853"/>
    </source>
</evidence>
<organism evidence="3 4">
    <name type="scientific">Rhizoctonia solani</name>
    <dbReference type="NCBI Taxonomy" id="456999"/>
    <lineage>
        <taxon>Eukaryota</taxon>
        <taxon>Fungi</taxon>
        <taxon>Dikarya</taxon>
        <taxon>Basidiomycota</taxon>
        <taxon>Agaricomycotina</taxon>
        <taxon>Agaricomycetes</taxon>
        <taxon>Cantharellales</taxon>
        <taxon>Ceratobasidiaceae</taxon>
        <taxon>Rhizoctonia</taxon>
    </lineage>
</organism>